<feature type="domain" description="N-acetyltransferase" evidence="1">
    <location>
        <begin position="29"/>
        <end position="190"/>
    </location>
</feature>
<dbReference type="SUPFAM" id="SSF55729">
    <property type="entry name" value="Acyl-CoA N-acyltransferases (Nat)"/>
    <property type="match status" value="1"/>
</dbReference>
<sequence>MTSDVSRGKAKRHSLATTFTQRKAFSRMPQIRQLFDADWPKTWEMIEPVFRAGDTFPYPSDITMDDAFDIWVSDPAKSFLAVDGAGSVVGTYYLKANQPGQGSHVCTCGYIVSPAARGVGVASAMCQHSQREAIAEGYRAMQYNLVVATNTNALRLWQKLGFDIAGTLPDAFDHPQLGYVDAHVMYKQLV</sequence>
<keyword evidence="3" id="KW-1185">Reference proteome</keyword>
<dbReference type="Pfam" id="PF00583">
    <property type="entry name" value="Acetyltransf_1"/>
    <property type="match status" value="1"/>
</dbReference>
<comment type="caution">
    <text evidence="2">The sequence shown here is derived from an EMBL/GenBank/DDBJ whole genome shotgun (WGS) entry which is preliminary data.</text>
</comment>
<dbReference type="PANTHER" id="PTHR43138:SF1">
    <property type="entry name" value="N-ACETYLTRANSFERASE ACA1"/>
    <property type="match status" value="1"/>
</dbReference>
<name>M2AJX2_9BACT</name>
<dbReference type="PANTHER" id="PTHR43138">
    <property type="entry name" value="ACETYLTRANSFERASE, GNAT FAMILY"/>
    <property type="match status" value="1"/>
</dbReference>
<gene>
    <name evidence="2" type="ORF">RE6C_01973</name>
</gene>
<dbReference type="EMBL" id="ANMO01000097">
    <property type="protein sequence ID" value="EMB17435.1"/>
    <property type="molecule type" value="Genomic_DNA"/>
</dbReference>
<organism evidence="2 3">
    <name type="scientific">Rhodopirellula europaea 6C</name>
    <dbReference type="NCBI Taxonomy" id="1263867"/>
    <lineage>
        <taxon>Bacteria</taxon>
        <taxon>Pseudomonadati</taxon>
        <taxon>Planctomycetota</taxon>
        <taxon>Planctomycetia</taxon>
        <taxon>Pirellulales</taxon>
        <taxon>Pirellulaceae</taxon>
        <taxon>Rhodopirellula</taxon>
    </lineage>
</organism>
<dbReference type="AlphaFoldDB" id="M2AJX2"/>
<accession>M2AJX2</accession>
<dbReference type="InterPro" id="IPR016181">
    <property type="entry name" value="Acyl_CoA_acyltransferase"/>
</dbReference>
<dbReference type="PROSITE" id="PS51186">
    <property type="entry name" value="GNAT"/>
    <property type="match status" value="1"/>
</dbReference>
<dbReference type="RefSeq" id="WP_008655954.1">
    <property type="nucleotide sequence ID" value="NZ_ANMO01000097.1"/>
</dbReference>
<dbReference type="PATRIC" id="fig|1263867.3.peg.2097"/>
<dbReference type="CDD" id="cd04301">
    <property type="entry name" value="NAT_SF"/>
    <property type="match status" value="1"/>
</dbReference>
<reference evidence="2" key="2">
    <citation type="journal article" date="2013" name="Mar. Genomics">
        <title>Expression of sulfatases in Rhodopirellula baltica and the diversity of sulfatases in the genus Rhodopirellula.</title>
        <authorList>
            <person name="Wegner C.E."/>
            <person name="Richter-Heitmann T."/>
            <person name="Klindworth A."/>
            <person name="Klockow C."/>
            <person name="Richter M."/>
            <person name="Achstetter T."/>
            <person name="Glockner F.O."/>
            <person name="Harder J."/>
        </authorList>
    </citation>
    <scope>NUCLEOTIDE SEQUENCE [LARGE SCALE GENOMIC DNA]</scope>
    <source>
        <strain evidence="2">6C</strain>
    </source>
</reference>
<proteinExistence type="predicted"/>
<dbReference type="Proteomes" id="UP000011529">
    <property type="component" value="Unassembled WGS sequence"/>
</dbReference>
<dbReference type="Gene3D" id="3.40.630.30">
    <property type="match status" value="1"/>
</dbReference>
<keyword evidence="2" id="KW-0808">Transferase</keyword>
<dbReference type="InterPro" id="IPR052742">
    <property type="entry name" value="Mito_N-acetyltransferase"/>
</dbReference>
<evidence type="ECO:0000259" key="1">
    <source>
        <dbReference type="PROSITE" id="PS51186"/>
    </source>
</evidence>
<dbReference type="GO" id="GO:0016747">
    <property type="term" value="F:acyltransferase activity, transferring groups other than amino-acyl groups"/>
    <property type="evidence" value="ECO:0007669"/>
    <property type="project" value="InterPro"/>
</dbReference>
<evidence type="ECO:0000313" key="2">
    <source>
        <dbReference type="EMBL" id="EMB17435.1"/>
    </source>
</evidence>
<dbReference type="InterPro" id="IPR000182">
    <property type="entry name" value="GNAT_dom"/>
</dbReference>
<evidence type="ECO:0000313" key="3">
    <source>
        <dbReference type="Proteomes" id="UP000011529"/>
    </source>
</evidence>
<protein>
    <submittedName>
        <fullName evidence="2">GCN5-related N-acetyltransferase</fullName>
    </submittedName>
</protein>
<reference evidence="2" key="1">
    <citation type="submission" date="2012-11" db="EMBL/GenBank/DDBJ databases">
        <title>Permanent draft genomes of Rhodopirellula europaea strain SH398 and 6C.</title>
        <authorList>
            <person name="Richter M."/>
            <person name="Richter-Heitmann T."/>
            <person name="Frank C."/>
            <person name="Harder J."/>
            <person name="Glockner F.O."/>
        </authorList>
    </citation>
    <scope>NUCLEOTIDE SEQUENCE</scope>
    <source>
        <strain evidence="2">6C</strain>
    </source>
</reference>